<evidence type="ECO:0000259" key="7">
    <source>
        <dbReference type="Pfam" id="PF00534"/>
    </source>
</evidence>
<dbReference type="Proteomes" id="UP000599024">
    <property type="component" value="Unassembled WGS sequence"/>
</dbReference>
<reference evidence="9 10" key="1">
    <citation type="submission" date="2020-08" db="EMBL/GenBank/DDBJ databases">
        <title>Bridging the membrane lipid divide: bacteria of the FCB group superphylum have the potential to synthesize archaeal ether lipids.</title>
        <authorList>
            <person name="Villanueva L."/>
            <person name="Von Meijenfeldt F.A.B."/>
            <person name="Westbye A.B."/>
            <person name="Yadav S."/>
            <person name="Hopmans E.C."/>
            <person name="Dutilh B.E."/>
            <person name="Sinninghe Damste J.S."/>
        </authorList>
    </citation>
    <scope>NUCLEOTIDE SEQUENCE [LARGE SCALE GENOMIC DNA]</scope>
    <source>
        <strain evidence="9">NIOZ-UU81</strain>
    </source>
</reference>
<dbReference type="Pfam" id="PF12038">
    <property type="entry name" value="QTMAN_N"/>
    <property type="match status" value="1"/>
</dbReference>
<comment type="catalytic activity">
    <reaction evidence="6">
        <text>queuosine(34) in tRNA(Asp) + GDP-alpha-D-mannose = O-4''-alpha-D-mannosylqueuosine(34) in tRNA(Asp) + GDP + H(+)</text>
        <dbReference type="Rhea" id="RHEA:12885"/>
        <dbReference type="Rhea" id="RHEA-COMP:18572"/>
        <dbReference type="Rhea" id="RHEA-COMP:18581"/>
        <dbReference type="ChEBI" id="CHEBI:15378"/>
        <dbReference type="ChEBI" id="CHEBI:57527"/>
        <dbReference type="ChEBI" id="CHEBI:58189"/>
        <dbReference type="ChEBI" id="CHEBI:194431"/>
        <dbReference type="ChEBI" id="CHEBI:194442"/>
        <dbReference type="EC" id="2.4.1.110"/>
    </reaction>
    <physiologicalReaction direction="left-to-right" evidence="6">
        <dbReference type="Rhea" id="RHEA:12886"/>
    </physiologicalReaction>
</comment>
<sequence length="365" mass="41975">MVQLKKRLLILEPYYGGSHRQFLDCLQASVKSDCVFLTLPARKWKMRMQLSAPWFVEQIRQWPRDARAFDAVLCSTFVDVALLRSLLSQVSGWQADTRFLTYFHENQFAYPGQVQSENMYQFTALNFSSAMASDACAFNSDYNRRTFFEGVTEYLGKASDMNLELTLPELERKCQVLAPGLDYTEIDGCSGKMSEGPPVIVWNHRWEHDKDPQTFFNALYELEELGVPFRLIVLGQSFRYGPSCFAEARGRLQAKTIHFGYAESREEYVQLLRSGDVVVSTALHEFFGLAVLEAVRAGCRPLLPHRLSYPELFPEKYLYQDGQLVQSLSHLLSDFQTQTDAECKDLTERHGWPLLLPAYNRFLFG</sequence>
<dbReference type="Gene3D" id="3.40.50.2000">
    <property type="entry name" value="Glycogen Phosphorylase B"/>
    <property type="match status" value="1"/>
</dbReference>
<dbReference type="AlphaFoldDB" id="A0A8J6N5F3"/>
<protein>
    <recommendedName>
        <fullName evidence="5">tRNA-queuosine alpha-mannosyltransferase</fullName>
        <ecNumber evidence="4">2.4.1.110</ecNumber>
    </recommendedName>
</protein>
<accession>A0A8J6N5F3</accession>
<dbReference type="InterPro" id="IPR022701">
    <property type="entry name" value="QTMAN_N"/>
</dbReference>
<evidence type="ECO:0000256" key="3">
    <source>
        <dbReference type="ARBA" id="ARBA00022679"/>
    </source>
</evidence>
<gene>
    <name evidence="9" type="ORF">H8E79_01730</name>
</gene>
<dbReference type="InterPro" id="IPR051862">
    <property type="entry name" value="GT-like_domain_containing_1"/>
</dbReference>
<organism evidence="9 10">
    <name type="scientific">Candidatus Desulfatifera sulfidica</name>
    <dbReference type="NCBI Taxonomy" id="2841691"/>
    <lineage>
        <taxon>Bacteria</taxon>
        <taxon>Pseudomonadati</taxon>
        <taxon>Thermodesulfobacteriota</taxon>
        <taxon>Desulfobulbia</taxon>
        <taxon>Desulfobulbales</taxon>
        <taxon>Desulfobulbaceae</taxon>
        <taxon>Candidatus Desulfatifera</taxon>
    </lineage>
</organism>
<dbReference type="EC" id="2.4.1.110" evidence="4"/>
<proteinExistence type="inferred from homology"/>
<dbReference type="GO" id="GO:0016438">
    <property type="term" value="F:tRNA-queuosine(34) beta-mannosyltransferase activity"/>
    <property type="evidence" value="ECO:0007669"/>
    <property type="project" value="UniProtKB-EC"/>
</dbReference>
<evidence type="ECO:0000313" key="10">
    <source>
        <dbReference type="Proteomes" id="UP000599024"/>
    </source>
</evidence>
<dbReference type="PANTHER" id="PTHR13615:SF3">
    <property type="entry name" value="GLYCOSYLTRANSFERASE-LIKE DOMAIN-CONTAINING PROTEIN 1"/>
    <property type="match status" value="1"/>
</dbReference>
<evidence type="ECO:0000256" key="1">
    <source>
        <dbReference type="ARBA" id="ARBA00009481"/>
    </source>
</evidence>
<keyword evidence="2" id="KW-0328">Glycosyltransferase</keyword>
<evidence type="ECO:0000256" key="2">
    <source>
        <dbReference type="ARBA" id="ARBA00022676"/>
    </source>
</evidence>
<dbReference type="PANTHER" id="PTHR13615">
    <property type="entry name" value="GLYCOSYLTRANSFERASE-LIKE 1"/>
    <property type="match status" value="1"/>
</dbReference>
<dbReference type="Pfam" id="PF00534">
    <property type="entry name" value="Glycos_transf_1"/>
    <property type="match status" value="1"/>
</dbReference>
<feature type="domain" description="tRNA-queuosine alpha-mannosyltransferase N-terminal" evidence="8">
    <location>
        <begin position="8"/>
        <end position="181"/>
    </location>
</feature>
<evidence type="ECO:0000256" key="4">
    <source>
        <dbReference type="ARBA" id="ARBA00044517"/>
    </source>
</evidence>
<name>A0A8J6N5F3_9BACT</name>
<feature type="domain" description="Glycosyl transferase family 1" evidence="7">
    <location>
        <begin position="194"/>
        <end position="311"/>
    </location>
</feature>
<evidence type="ECO:0000313" key="9">
    <source>
        <dbReference type="EMBL" id="MBC8207873.1"/>
    </source>
</evidence>
<evidence type="ECO:0000256" key="5">
    <source>
        <dbReference type="ARBA" id="ARBA00044539"/>
    </source>
</evidence>
<evidence type="ECO:0000256" key="6">
    <source>
        <dbReference type="ARBA" id="ARBA00048439"/>
    </source>
</evidence>
<comment type="similarity">
    <text evidence="1">Belongs to the glycosyltransferase group 1 family. Glycosyltransferase 4 subfamily.</text>
</comment>
<keyword evidence="3" id="KW-0808">Transferase</keyword>
<evidence type="ECO:0000259" key="8">
    <source>
        <dbReference type="Pfam" id="PF12038"/>
    </source>
</evidence>
<dbReference type="SUPFAM" id="SSF53756">
    <property type="entry name" value="UDP-Glycosyltransferase/glycogen phosphorylase"/>
    <property type="match status" value="1"/>
</dbReference>
<dbReference type="EMBL" id="JACNLK010000021">
    <property type="protein sequence ID" value="MBC8207873.1"/>
    <property type="molecule type" value="Genomic_DNA"/>
</dbReference>
<comment type="caution">
    <text evidence="9">The sequence shown here is derived from an EMBL/GenBank/DDBJ whole genome shotgun (WGS) entry which is preliminary data.</text>
</comment>
<dbReference type="InterPro" id="IPR001296">
    <property type="entry name" value="Glyco_trans_1"/>
</dbReference>